<comment type="caution">
    <text evidence="1">The sequence shown here is derived from an EMBL/GenBank/DDBJ whole genome shotgun (WGS) entry which is preliminary data.</text>
</comment>
<reference evidence="1" key="1">
    <citation type="journal article" date="2015" name="Proc. Natl. Acad. Sci. U.S.A.">
        <title>Networks of energetic and metabolic interactions define dynamics in microbial communities.</title>
        <authorList>
            <person name="Embree M."/>
            <person name="Liu J.K."/>
            <person name="Al-Bassam M.M."/>
            <person name="Zengler K."/>
        </authorList>
    </citation>
    <scope>NUCLEOTIDE SEQUENCE</scope>
</reference>
<organism evidence="1">
    <name type="scientific">hydrocarbon metagenome</name>
    <dbReference type="NCBI Taxonomy" id="938273"/>
    <lineage>
        <taxon>unclassified sequences</taxon>
        <taxon>metagenomes</taxon>
        <taxon>ecological metagenomes</taxon>
    </lineage>
</organism>
<protein>
    <submittedName>
        <fullName evidence="1">Uncharacterized protein</fullName>
    </submittedName>
</protein>
<evidence type="ECO:0000313" key="1">
    <source>
        <dbReference type="EMBL" id="KUG16818.1"/>
    </source>
</evidence>
<dbReference type="AlphaFoldDB" id="A0A0W8F8B6"/>
<sequence>MEGKVRKFIGKISIGFDYWFTFILNPGVEPINNRAERIGVSPNANRKTSQLNIYDILNTIESY</sequence>
<name>A0A0W8F8B6_9ZZZZ</name>
<accession>A0A0W8F8B6</accession>
<dbReference type="EMBL" id="LNQE01001480">
    <property type="protein sequence ID" value="KUG16818.1"/>
    <property type="molecule type" value="Genomic_DNA"/>
</dbReference>
<gene>
    <name evidence="1" type="ORF">ASZ90_013557</name>
</gene>
<proteinExistence type="predicted"/>